<dbReference type="EMBL" id="FNZU01000006">
    <property type="protein sequence ID" value="SEK78868.1"/>
    <property type="molecule type" value="Genomic_DNA"/>
</dbReference>
<evidence type="ECO:0000313" key="2">
    <source>
        <dbReference type="EMBL" id="SEK78868.1"/>
    </source>
</evidence>
<feature type="region of interest" description="Disordered" evidence="1">
    <location>
        <begin position="417"/>
        <end position="438"/>
    </location>
</feature>
<organism evidence="2 3">
    <name type="scientific">Alkalibacterium pelagium</name>
    <dbReference type="NCBI Taxonomy" id="426702"/>
    <lineage>
        <taxon>Bacteria</taxon>
        <taxon>Bacillati</taxon>
        <taxon>Bacillota</taxon>
        <taxon>Bacilli</taxon>
        <taxon>Lactobacillales</taxon>
        <taxon>Carnobacteriaceae</taxon>
        <taxon>Alkalibacterium</taxon>
    </lineage>
</organism>
<sequence length="438" mass="50028">MKIKKRDSAAILNSLSGGVVPSRGLHHVMVGRTEEAQQILNDLEIIEQGSSVVKFYIGAFGTGKSFIQSLIQQIAFKQNYAVTKADFSPVRQLYGREGKAVATYTELMKNLAISTKPDGNALNVILEKWISGVQNKIVQEKHYDSIELENQEFIKDVEKEIVSVVSKMDELTGGHDFSRILNMYFRGFVHDDKNLQRQALKWLRGEYKTKTDARKDLGVREIITDTNYYDYIKVIAKFVKSIGYNGLVINFDEAINIYKITHSQTRNKNYETILKIFNDTVQGNVEGLYITFGGTHEFLEDERRGLFSYGALKRRLETNPYETKEFRDLSQPVIKLTPLNHDDTYLLLSKLKDIHAAHHGYVSSVSQEEIVSFINDQYSRPGAENNLTVGHIIKHFLSVLNIIQKYPQYDRREIFKHAGSEEEQTSDAVTSRFSSMEG</sequence>
<dbReference type="Proteomes" id="UP000199081">
    <property type="component" value="Unassembled WGS sequence"/>
</dbReference>
<dbReference type="RefSeq" id="WP_091480507.1">
    <property type="nucleotide sequence ID" value="NZ_BJYC01000008.1"/>
</dbReference>
<feature type="compositionally biased region" description="Polar residues" evidence="1">
    <location>
        <begin position="426"/>
        <end position="438"/>
    </location>
</feature>
<proteinExistence type="predicted"/>
<dbReference type="OrthoDB" id="9772976at2"/>
<dbReference type="Pfam" id="PF10923">
    <property type="entry name" value="BrxC_BrxD"/>
    <property type="match status" value="1"/>
</dbReference>
<keyword evidence="3" id="KW-1185">Reference proteome</keyword>
<dbReference type="AlphaFoldDB" id="A0A1H7JW79"/>
<protein>
    <recommendedName>
        <fullName evidence="4">Biotin carboxylase</fullName>
    </recommendedName>
</protein>
<evidence type="ECO:0000313" key="3">
    <source>
        <dbReference type="Proteomes" id="UP000199081"/>
    </source>
</evidence>
<dbReference type="STRING" id="426702.SAMN04488099_10688"/>
<reference evidence="3" key="1">
    <citation type="submission" date="2016-10" db="EMBL/GenBank/DDBJ databases">
        <authorList>
            <person name="Varghese N."/>
            <person name="Submissions S."/>
        </authorList>
    </citation>
    <scope>NUCLEOTIDE SEQUENCE [LARGE SCALE GENOMIC DNA]</scope>
    <source>
        <strain evidence="3">DSM 19183</strain>
    </source>
</reference>
<gene>
    <name evidence="2" type="ORF">SAMN04488099_10688</name>
</gene>
<evidence type="ECO:0008006" key="4">
    <source>
        <dbReference type="Google" id="ProtNLM"/>
    </source>
</evidence>
<accession>A0A1H7JW79</accession>
<evidence type="ECO:0000256" key="1">
    <source>
        <dbReference type="SAM" id="MobiDB-lite"/>
    </source>
</evidence>
<name>A0A1H7JW79_9LACT</name>
<dbReference type="InterPro" id="IPR021228">
    <property type="entry name" value="BrxD"/>
</dbReference>